<dbReference type="InterPro" id="IPR004147">
    <property type="entry name" value="ABC1_dom"/>
</dbReference>
<name>A0AAE0LAF9_9CHLO</name>
<dbReference type="EMBL" id="LGRX02006006">
    <property type="protein sequence ID" value="KAK3277625.1"/>
    <property type="molecule type" value="Genomic_DNA"/>
</dbReference>
<gene>
    <name evidence="3" type="ORF">CYMTET_14371</name>
</gene>
<organism evidence="3 4">
    <name type="scientific">Cymbomonas tetramitiformis</name>
    <dbReference type="NCBI Taxonomy" id="36881"/>
    <lineage>
        <taxon>Eukaryota</taxon>
        <taxon>Viridiplantae</taxon>
        <taxon>Chlorophyta</taxon>
        <taxon>Pyramimonadophyceae</taxon>
        <taxon>Pyramimonadales</taxon>
        <taxon>Pyramimonadaceae</taxon>
        <taxon>Cymbomonas</taxon>
    </lineage>
</organism>
<proteinExistence type="inferred from homology"/>
<sequence length="125" mass="13943">MADVYRMWRQMLDLCGRVTHVWQGYTRGLASVKGPNTVDLGSGTGELVYVDFGMVAEVKHSDRLGLMRIVVNFVNRDATALASDFVSLSFLPLDTDIQNAVPTHTLLYIPLPPPLRRPRQPLYAA</sequence>
<reference evidence="3 4" key="1">
    <citation type="journal article" date="2015" name="Genome Biol. Evol.">
        <title>Comparative Genomics of a Bacterivorous Green Alga Reveals Evolutionary Causalities and Consequences of Phago-Mixotrophic Mode of Nutrition.</title>
        <authorList>
            <person name="Burns J.A."/>
            <person name="Paasch A."/>
            <person name="Narechania A."/>
            <person name="Kim E."/>
        </authorList>
    </citation>
    <scope>NUCLEOTIDE SEQUENCE [LARGE SCALE GENOMIC DNA]</scope>
    <source>
        <strain evidence="3 4">PLY_AMNH</strain>
    </source>
</reference>
<dbReference type="PANTHER" id="PTHR10566:SF124">
    <property type="entry name" value="PROTEIN KINASE SUPERFAMILY PROTEIN"/>
    <property type="match status" value="1"/>
</dbReference>
<dbReference type="Proteomes" id="UP001190700">
    <property type="component" value="Unassembled WGS sequence"/>
</dbReference>
<protein>
    <recommendedName>
        <fullName evidence="2">ABC1 atypical kinase-like domain-containing protein</fullName>
    </recommendedName>
</protein>
<evidence type="ECO:0000313" key="3">
    <source>
        <dbReference type="EMBL" id="KAK3277625.1"/>
    </source>
</evidence>
<evidence type="ECO:0000259" key="2">
    <source>
        <dbReference type="Pfam" id="PF03109"/>
    </source>
</evidence>
<evidence type="ECO:0000256" key="1">
    <source>
        <dbReference type="ARBA" id="ARBA00009670"/>
    </source>
</evidence>
<dbReference type="PANTHER" id="PTHR10566">
    <property type="entry name" value="CHAPERONE-ACTIVITY OF BC1 COMPLEX CABC1 -RELATED"/>
    <property type="match status" value="1"/>
</dbReference>
<dbReference type="AlphaFoldDB" id="A0AAE0LAF9"/>
<evidence type="ECO:0000313" key="4">
    <source>
        <dbReference type="Proteomes" id="UP001190700"/>
    </source>
</evidence>
<dbReference type="Pfam" id="PF03109">
    <property type="entry name" value="ABC1"/>
    <property type="match status" value="1"/>
</dbReference>
<feature type="domain" description="ABC1 atypical kinase-like" evidence="2">
    <location>
        <begin position="44"/>
        <end position="82"/>
    </location>
</feature>
<dbReference type="InterPro" id="IPR050154">
    <property type="entry name" value="UbiB_kinase"/>
</dbReference>
<comment type="caution">
    <text evidence="3">The sequence shown here is derived from an EMBL/GenBank/DDBJ whole genome shotgun (WGS) entry which is preliminary data.</text>
</comment>
<comment type="similarity">
    <text evidence="1">Belongs to the protein kinase superfamily. ADCK protein kinase family.</text>
</comment>
<accession>A0AAE0LAF9</accession>
<feature type="non-terminal residue" evidence="3">
    <location>
        <position position="125"/>
    </location>
</feature>
<keyword evidence="4" id="KW-1185">Reference proteome</keyword>